<dbReference type="Proteomes" id="UP000298049">
    <property type="component" value="Chromosome"/>
</dbReference>
<protein>
    <submittedName>
        <fullName evidence="8">DsbA family protein</fullName>
    </submittedName>
</protein>
<dbReference type="OrthoDB" id="9780340at2"/>
<organism evidence="8 9">
    <name type="scientific">Hydrocarboniclastica marina</name>
    <dbReference type="NCBI Taxonomy" id="2259620"/>
    <lineage>
        <taxon>Bacteria</taxon>
        <taxon>Pseudomonadati</taxon>
        <taxon>Pseudomonadota</taxon>
        <taxon>Gammaproteobacteria</taxon>
        <taxon>Alteromonadales</taxon>
        <taxon>Alteromonadaceae</taxon>
        <taxon>Hydrocarboniclastica</taxon>
    </lineage>
</organism>
<evidence type="ECO:0000313" key="8">
    <source>
        <dbReference type="EMBL" id="QCF24773.1"/>
    </source>
</evidence>
<dbReference type="Pfam" id="PF13462">
    <property type="entry name" value="Thioredoxin_4"/>
    <property type="match status" value="1"/>
</dbReference>
<keyword evidence="4" id="KW-1015">Disulfide bond</keyword>
<dbReference type="SUPFAM" id="SSF52833">
    <property type="entry name" value="Thioredoxin-like"/>
    <property type="match status" value="1"/>
</dbReference>
<dbReference type="KEGG" id="hmi:soil367_01700"/>
<dbReference type="InterPro" id="IPR036249">
    <property type="entry name" value="Thioredoxin-like_sf"/>
</dbReference>
<reference evidence="8 9" key="1">
    <citation type="submission" date="2018-07" db="EMBL/GenBank/DDBJ databases">
        <title>Marsedoiliclastica nanhaica gen. nov. sp. nov., a novel marine hydrocarbonoclastic bacterium isolated from an in-situ enriched hydrocarbon-degrading consortium in deep-sea sediment.</title>
        <authorList>
            <person name="Dong C."/>
            <person name="Ma T."/>
            <person name="Liu R."/>
            <person name="Shao Z."/>
        </authorList>
    </citation>
    <scope>NUCLEOTIDE SEQUENCE [LARGE SCALE GENOMIC DNA]</scope>
    <source>
        <strain evidence="9">soil36-7</strain>
    </source>
</reference>
<comment type="similarity">
    <text evidence="1">Belongs to the thioredoxin family. DsbA subfamily.</text>
</comment>
<evidence type="ECO:0000256" key="4">
    <source>
        <dbReference type="ARBA" id="ARBA00023157"/>
    </source>
</evidence>
<name>A0A4P7XE07_9ALTE</name>
<keyword evidence="6" id="KW-0812">Transmembrane</keyword>
<evidence type="ECO:0000256" key="6">
    <source>
        <dbReference type="SAM" id="Phobius"/>
    </source>
</evidence>
<evidence type="ECO:0000256" key="1">
    <source>
        <dbReference type="ARBA" id="ARBA00005791"/>
    </source>
</evidence>
<dbReference type="InterPro" id="IPR013766">
    <property type="entry name" value="Thioredoxin_domain"/>
</dbReference>
<dbReference type="RefSeq" id="WP_136546312.1">
    <property type="nucleotide sequence ID" value="NZ_CP031093.1"/>
</dbReference>
<evidence type="ECO:0000256" key="5">
    <source>
        <dbReference type="ARBA" id="ARBA00023284"/>
    </source>
</evidence>
<gene>
    <name evidence="8" type="ORF">soil367_01700</name>
</gene>
<keyword evidence="6" id="KW-0472">Membrane</keyword>
<evidence type="ECO:0000256" key="3">
    <source>
        <dbReference type="ARBA" id="ARBA00023002"/>
    </source>
</evidence>
<dbReference type="EMBL" id="CP031093">
    <property type="protein sequence ID" value="QCF24773.1"/>
    <property type="molecule type" value="Genomic_DNA"/>
</dbReference>
<dbReference type="PROSITE" id="PS51352">
    <property type="entry name" value="THIOREDOXIN_2"/>
    <property type="match status" value="1"/>
</dbReference>
<dbReference type="PANTHER" id="PTHR13887">
    <property type="entry name" value="GLUTATHIONE S-TRANSFERASE KAPPA"/>
    <property type="match status" value="1"/>
</dbReference>
<keyword evidence="9" id="KW-1185">Reference proteome</keyword>
<keyword evidence="6" id="KW-1133">Transmembrane helix</keyword>
<dbReference type="GO" id="GO:0016491">
    <property type="term" value="F:oxidoreductase activity"/>
    <property type="evidence" value="ECO:0007669"/>
    <property type="project" value="UniProtKB-KW"/>
</dbReference>
<evidence type="ECO:0000256" key="2">
    <source>
        <dbReference type="ARBA" id="ARBA00022729"/>
    </source>
</evidence>
<accession>A0A4P7XE07</accession>
<keyword evidence="3" id="KW-0560">Oxidoreductase</keyword>
<dbReference type="InterPro" id="IPR012336">
    <property type="entry name" value="Thioredoxin-like_fold"/>
</dbReference>
<keyword evidence="5" id="KW-0676">Redox-active center</keyword>
<sequence>MGEAKRKQGTDSGSNMPAKGPIKGIIIGIVVVLVVVLAVYWLTRPVADPDELPTAAEGAGPFPAHEDRVGVSVGPEDASVVVREFADYQCPGCASFASVAKRIKDEFVASGDVRFVYFDFPLVDIHDNAMLAAQAARCAGDQGNYWAMHDRLFAQQGEWSTNHNAKGVFVRYSEELGMNPARMQRCLDTELHREDVEASLALAKRMGVRSTPTVLVNNIPMGGAQTWPKMKAVIERELETTKP</sequence>
<dbReference type="AlphaFoldDB" id="A0A4P7XE07"/>
<feature type="domain" description="Thioredoxin" evidence="7">
    <location>
        <begin position="41"/>
        <end position="192"/>
    </location>
</feature>
<feature type="transmembrane region" description="Helical" evidence="6">
    <location>
        <begin position="21"/>
        <end position="42"/>
    </location>
</feature>
<evidence type="ECO:0000259" key="7">
    <source>
        <dbReference type="PROSITE" id="PS51352"/>
    </source>
</evidence>
<dbReference type="PANTHER" id="PTHR13887:SF14">
    <property type="entry name" value="DISULFIDE BOND FORMATION PROTEIN D"/>
    <property type="match status" value="1"/>
</dbReference>
<proteinExistence type="inferred from homology"/>
<evidence type="ECO:0000313" key="9">
    <source>
        <dbReference type="Proteomes" id="UP000298049"/>
    </source>
</evidence>
<dbReference type="Gene3D" id="3.40.30.10">
    <property type="entry name" value="Glutaredoxin"/>
    <property type="match status" value="1"/>
</dbReference>
<keyword evidence="2" id="KW-0732">Signal</keyword>